<organism evidence="3 4">
    <name type="scientific">Prunus mume</name>
    <name type="common">Japanese apricot</name>
    <name type="synonym">Armeniaca mume</name>
    <dbReference type="NCBI Taxonomy" id="102107"/>
    <lineage>
        <taxon>Eukaryota</taxon>
        <taxon>Viridiplantae</taxon>
        <taxon>Streptophyta</taxon>
        <taxon>Embryophyta</taxon>
        <taxon>Tracheophyta</taxon>
        <taxon>Spermatophyta</taxon>
        <taxon>Magnoliopsida</taxon>
        <taxon>eudicotyledons</taxon>
        <taxon>Gunneridae</taxon>
        <taxon>Pentapetalae</taxon>
        <taxon>rosids</taxon>
        <taxon>fabids</taxon>
        <taxon>Rosales</taxon>
        <taxon>Rosaceae</taxon>
        <taxon>Amygdaloideae</taxon>
        <taxon>Amygdaleae</taxon>
        <taxon>Prunus</taxon>
    </lineage>
</organism>
<keyword evidence="3" id="KW-1185">Reference proteome</keyword>
<dbReference type="InterPro" id="IPR000157">
    <property type="entry name" value="TIR_dom"/>
</dbReference>
<evidence type="ECO:0000313" key="3">
    <source>
        <dbReference type="Proteomes" id="UP000694861"/>
    </source>
</evidence>
<proteinExistence type="predicted"/>
<dbReference type="PANTHER" id="PTHR32009:SF159">
    <property type="entry name" value="TIR DOMAIN-CONTAINING PROTEIN"/>
    <property type="match status" value="1"/>
</dbReference>
<dbReference type="InterPro" id="IPR035897">
    <property type="entry name" value="Toll_tir_struct_dom_sf"/>
</dbReference>
<keyword evidence="1" id="KW-0520">NAD</keyword>
<evidence type="ECO:0000259" key="2">
    <source>
        <dbReference type="PROSITE" id="PS50104"/>
    </source>
</evidence>
<reference evidence="3" key="1">
    <citation type="journal article" date="2012" name="Nat. Commun.">
        <title>The genome of Prunus mume.</title>
        <authorList>
            <person name="Zhang Q."/>
            <person name="Chen W."/>
            <person name="Sun L."/>
            <person name="Zhao F."/>
            <person name="Huang B."/>
            <person name="Yang W."/>
            <person name="Tao Y."/>
            <person name="Wang J."/>
            <person name="Yuan Z."/>
            <person name="Fan G."/>
            <person name="Xing Z."/>
            <person name="Han C."/>
            <person name="Pan H."/>
            <person name="Zhong X."/>
            <person name="Shi W."/>
            <person name="Liang X."/>
            <person name="Du D."/>
            <person name="Sun F."/>
            <person name="Xu Z."/>
            <person name="Hao R."/>
            <person name="Lv T."/>
            <person name="Lv Y."/>
            <person name="Zheng Z."/>
            <person name="Sun M."/>
            <person name="Luo L."/>
            <person name="Cai M."/>
            <person name="Gao Y."/>
            <person name="Wang J."/>
            <person name="Yin Y."/>
            <person name="Xu X."/>
            <person name="Cheng T."/>
            <person name="Wang J."/>
        </authorList>
    </citation>
    <scope>NUCLEOTIDE SEQUENCE [LARGE SCALE GENOMIC DNA]</scope>
</reference>
<dbReference type="SMART" id="SM00255">
    <property type="entry name" value="TIR"/>
    <property type="match status" value="1"/>
</dbReference>
<protein>
    <submittedName>
        <fullName evidence="4">Toll/interleukin-1 receptor-like protein</fullName>
    </submittedName>
</protein>
<reference evidence="4" key="2">
    <citation type="submission" date="2025-08" db="UniProtKB">
        <authorList>
            <consortium name="RefSeq"/>
        </authorList>
    </citation>
    <scope>IDENTIFICATION</scope>
</reference>
<dbReference type="RefSeq" id="XP_016650861.1">
    <property type="nucleotide sequence ID" value="XM_016795375.1"/>
</dbReference>
<feature type="domain" description="TIR" evidence="2">
    <location>
        <begin position="15"/>
        <end position="165"/>
    </location>
</feature>
<dbReference type="SUPFAM" id="SSF52200">
    <property type="entry name" value="Toll/Interleukin receptor TIR domain"/>
    <property type="match status" value="1"/>
</dbReference>
<dbReference type="Pfam" id="PF01582">
    <property type="entry name" value="TIR"/>
    <property type="match status" value="1"/>
</dbReference>
<sequence>MASSSSPPFAAPLQEKYDVFLNFRGEDTRDNFTSFLHAALLRKKIETYMDYELEKGDDIEPALLEAIEKSKIAVVIFSKDYASSSWCLKELVHILGCRERHGQIVIPIFYGIDPSHVRKQQGTYALEGRQLKKRFKGNTDEVKNWRAALEEAANMCGFHDSSKIG</sequence>
<accession>A0ABM1LTY4</accession>
<name>A0ABM1LTY4_PRUMU</name>
<dbReference type="PROSITE" id="PS50104">
    <property type="entry name" value="TIR"/>
    <property type="match status" value="1"/>
</dbReference>
<evidence type="ECO:0000313" key="4">
    <source>
        <dbReference type="RefSeq" id="XP_016650861.1"/>
    </source>
</evidence>
<dbReference type="Gene3D" id="3.40.50.10140">
    <property type="entry name" value="Toll/interleukin-1 receptor homology (TIR) domain"/>
    <property type="match status" value="1"/>
</dbReference>
<gene>
    <name evidence="4" type="primary">LOC107881486</name>
</gene>
<dbReference type="Proteomes" id="UP000694861">
    <property type="component" value="Linkage group LG6"/>
</dbReference>
<evidence type="ECO:0000256" key="1">
    <source>
        <dbReference type="ARBA" id="ARBA00023027"/>
    </source>
</evidence>
<dbReference type="PANTHER" id="PTHR32009">
    <property type="entry name" value="TMV RESISTANCE PROTEIN N-LIKE"/>
    <property type="match status" value="1"/>
</dbReference>
<dbReference type="GeneID" id="107881486"/>